<gene>
    <name evidence="1" type="ORF">B0H16DRAFT_1745005</name>
</gene>
<comment type="caution">
    <text evidence="1">The sequence shown here is derived from an EMBL/GenBank/DDBJ whole genome shotgun (WGS) entry which is preliminary data.</text>
</comment>
<reference evidence="1" key="1">
    <citation type="submission" date="2023-03" db="EMBL/GenBank/DDBJ databases">
        <title>Massive genome expansion in bonnet fungi (Mycena s.s.) driven by repeated elements and novel gene families across ecological guilds.</title>
        <authorList>
            <consortium name="Lawrence Berkeley National Laboratory"/>
            <person name="Harder C.B."/>
            <person name="Miyauchi S."/>
            <person name="Viragh M."/>
            <person name="Kuo A."/>
            <person name="Thoen E."/>
            <person name="Andreopoulos B."/>
            <person name="Lu D."/>
            <person name="Skrede I."/>
            <person name="Drula E."/>
            <person name="Henrissat B."/>
            <person name="Morin E."/>
            <person name="Kohler A."/>
            <person name="Barry K."/>
            <person name="LaButti K."/>
            <person name="Morin E."/>
            <person name="Salamov A."/>
            <person name="Lipzen A."/>
            <person name="Mereny Z."/>
            <person name="Hegedus B."/>
            <person name="Baldrian P."/>
            <person name="Stursova M."/>
            <person name="Weitz H."/>
            <person name="Taylor A."/>
            <person name="Grigoriev I.V."/>
            <person name="Nagy L.G."/>
            <person name="Martin F."/>
            <person name="Kauserud H."/>
        </authorList>
    </citation>
    <scope>NUCLEOTIDE SEQUENCE</scope>
    <source>
        <strain evidence="1">CBHHK182m</strain>
    </source>
</reference>
<organism evidence="1 2">
    <name type="scientific">Mycena metata</name>
    <dbReference type="NCBI Taxonomy" id="1033252"/>
    <lineage>
        <taxon>Eukaryota</taxon>
        <taxon>Fungi</taxon>
        <taxon>Dikarya</taxon>
        <taxon>Basidiomycota</taxon>
        <taxon>Agaricomycotina</taxon>
        <taxon>Agaricomycetes</taxon>
        <taxon>Agaricomycetidae</taxon>
        <taxon>Agaricales</taxon>
        <taxon>Marasmiineae</taxon>
        <taxon>Mycenaceae</taxon>
        <taxon>Mycena</taxon>
    </lineage>
</organism>
<accession>A0AAD7H4C8</accession>
<sequence length="209" mass="22331">MPLAHYPANFPDYGLNWSVLSPANELPTLPVPPPSSPPIFVDTVMPPSPEPPLSAKAKGEQKEVDVNVILVGRRVPIKRTRSADNQIGGPSAKKARPTSTRLTVILMPDTGGPGLDAASQAWANALNLSWGAPFAGLQDFDLLGGSHRSIAVVSLYSLQVNIRGLQFSNPLNCTSGVFFNNIPLSFPSSQVEYDQYQAAAAMTNFYAVS</sequence>
<proteinExistence type="predicted"/>
<name>A0AAD7H4C8_9AGAR</name>
<evidence type="ECO:0000313" key="2">
    <source>
        <dbReference type="Proteomes" id="UP001215598"/>
    </source>
</evidence>
<keyword evidence="2" id="KW-1185">Reference proteome</keyword>
<evidence type="ECO:0000313" key="1">
    <source>
        <dbReference type="EMBL" id="KAJ7711614.1"/>
    </source>
</evidence>
<protein>
    <submittedName>
        <fullName evidence="1">Uncharacterized protein</fullName>
    </submittedName>
</protein>
<dbReference type="AlphaFoldDB" id="A0AAD7H4C8"/>
<dbReference type="EMBL" id="JARKIB010000391">
    <property type="protein sequence ID" value="KAJ7711614.1"/>
    <property type="molecule type" value="Genomic_DNA"/>
</dbReference>
<dbReference type="Proteomes" id="UP001215598">
    <property type="component" value="Unassembled WGS sequence"/>
</dbReference>